<dbReference type="SUPFAM" id="SSF56935">
    <property type="entry name" value="Porins"/>
    <property type="match status" value="1"/>
</dbReference>
<keyword evidence="9 10" id="KW-0998">Cell outer membrane</keyword>
<protein>
    <recommendedName>
        <fullName evidence="10">Porin</fullName>
    </recommendedName>
</protein>
<keyword evidence="4 10" id="KW-0812">Transmembrane</keyword>
<evidence type="ECO:0000256" key="9">
    <source>
        <dbReference type="ARBA" id="ARBA00023237"/>
    </source>
</evidence>
<proteinExistence type="inferred from homology"/>
<comment type="similarity">
    <text evidence="1 10">Belongs to the alphaproteobacteria porin family.</text>
</comment>
<evidence type="ECO:0000256" key="6">
    <source>
        <dbReference type="ARBA" id="ARBA00023065"/>
    </source>
</evidence>
<evidence type="ECO:0000256" key="5">
    <source>
        <dbReference type="ARBA" id="ARBA00022729"/>
    </source>
</evidence>
<dbReference type="InterPro" id="IPR023614">
    <property type="entry name" value="Porin_dom_sf"/>
</dbReference>
<evidence type="ECO:0000256" key="1">
    <source>
        <dbReference type="ARBA" id="ARBA00009521"/>
    </source>
</evidence>
<comment type="domain">
    <text evidence="10">Consists of 16-stranded beta-barrel sheets, with large surface-exposed loops, that form a transmembrane pore at the center of each barrel. The pore is partially ocluded by a peptide loop that folds into the pore lumen.</text>
</comment>
<keyword evidence="6 10" id="KW-0406">Ion transport</keyword>
<gene>
    <name evidence="11" type="ORF">V1479_09285</name>
</gene>
<reference evidence="11 12" key="1">
    <citation type="submission" date="2024-01" db="EMBL/GenBank/DDBJ databases">
        <title>New evidence supports the origin of RcGTA from prophage.</title>
        <authorList>
            <person name="Xu Y."/>
            <person name="Liu B."/>
            <person name="Chen F."/>
        </authorList>
    </citation>
    <scope>NUCLEOTIDE SEQUENCE [LARGE SCALE GENOMIC DNA]</scope>
    <source>
        <strain evidence="11 12">CBW1107-2</strain>
    </source>
</reference>
<organism evidence="11 12">
    <name type="scientific">Neoaquamicrobium sediminum</name>
    <dbReference type="NCBI Taxonomy" id="1849104"/>
    <lineage>
        <taxon>Bacteria</taxon>
        <taxon>Pseudomonadati</taxon>
        <taxon>Pseudomonadota</taxon>
        <taxon>Alphaproteobacteria</taxon>
        <taxon>Hyphomicrobiales</taxon>
        <taxon>Phyllobacteriaceae</taxon>
        <taxon>Neoaquamicrobium</taxon>
    </lineage>
</organism>
<accession>A0ABV3WS68</accession>
<evidence type="ECO:0000256" key="8">
    <source>
        <dbReference type="ARBA" id="ARBA00023136"/>
    </source>
</evidence>
<feature type="chain" id="PRO_5045012068" description="Porin" evidence="10">
    <location>
        <begin position="23"/>
        <end position="341"/>
    </location>
</feature>
<dbReference type="Gene3D" id="2.40.160.10">
    <property type="entry name" value="Porin"/>
    <property type="match status" value="1"/>
</dbReference>
<dbReference type="InterPro" id="IPR003684">
    <property type="entry name" value="Porin_alphabac"/>
</dbReference>
<dbReference type="RefSeq" id="WP_368802646.1">
    <property type="nucleotide sequence ID" value="NZ_JAZHFV010000002.1"/>
</dbReference>
<dbReference type="Proteomes" id="UP001559025">
    <property type="component" value="Unassembled WGS sequence"/>
</dbReference>
<keyword evidence="2 10" id="KW-0813">Transport</keyword>
<dbReference type="Pfam" id="PF02530">
    <property type="entry name" value="Porin_2"/>
    <property type="match status" value="1"/>
</dbReference>
<evidence type="ECO:0000313" key="11">
    <source>
        <dbReference type="EMBL" id="MEX4007497.1"/>
    </source>
</evidence>
<keyword evidence="8 10" id="KW-0472">Membrane</keyword>
<name>A0ABV3WS68_9HYPH</name>
<keyword evidence="5 10" id="KW-0732">Signal</keyword>
<evidence type="ECO:0000256" key="10">
    <source>
        <dbReference type="RuleBase" id="RU364005"/>
    </source>
</evidence>
<keyword evidence="3 10" id="KW-1134">Transmembrane beta strand</keyword>
<evidence type="ECO:0000256" key="3">
    <source>
        <dbReference type="ARBA" id="ARBA00022452"/>
    </source>
</evidence>
<keyword evidence="12" id="KW-1185">Reference proteome</keyword>
<comment type="subcellular location">
    <subcellularLocation>
        <location evidence="10">Cell outer membrane</location>
        <topology evidence="10">Multi-pass membrane protein</topology>
    </subcellularLocation>
</comment>
<evidence type="ECO:0000313" key="12">
    <source>
        <dbReference type="Proteomes" id="UP001559025"/>
    </source>
</evidence>
<keyword evidence="7 10" id="KW-0626">Porin</keyword>
<feature type="signal peptide" evidence="10">
    <location>
        <begin position="1"/>
        <end position="22"/>
    </location>
</feature>
<sequence>MKLRGAILASLASLSGISAVHAADAVVYAEPEPMEYVRICDVYGAGFFYIPGTETCLQIGGYMRYRMDYVKQEGLPYVFTKTARFAPSFDVRSETEWGTLRGFAHLFFEWNSLDGNDVYADQLFMELQMGSGTLLVGKTDNPYARFFGDYGAPGEFEGDFAGQIYNSGEVSYTYEAANGFSAVIAAVETGTGQFEPNIETGAIYRKDWGSIGGMVGYDNPDDSWGAKAVGRVNFDPFALGVHVLYSSSESGTYGAVNPGSGETSEWSILAHAEVKLNEKIAVNGYLQWFDATTSGDSAWQAKGGLALTPIENLEVLPEVRYTKVSGGADSWEGVLRVTRSF</sequence>
<evidence type="ECO:0000256" key="4">
    <source>
        <dbReference type="ARBA" id="ARBA00022692"/>
    </source>
</evidence>
<evidence type="ECO:0000256" key="7">
    <source>
        <dbReference type="ARBA" id="ARBA00023114"/>
    </source>
</evidence>
<comment type="caution">
    <text evidence="11">The sequence shown here is derived from an EMBL/GenBank/DDBJ whole genome shotgun (WGS) entry which is preliminary data.</text>
</comment>
<comment type="function">
    <text evidence="10">Forms passive diffusion pores that allow small molecular weight hydrophilic materials across the outer membrane.</text>
</comment>
<dbReference type="EMBL" id="JAZHFV010000002">
    <property type="protein sequence ID" value="MEX4007497.1"/>
    <property type="molecule type" value="Genomic_DNA"/>
</dbReference>
<evidence type="ECO:0000256" key="2">
    <source>
        <dbReference type="ARBA" id="ARBA00022448"/>
    </source>
</evidence>